<dbReference type="EMBL" id="QJJX01000048">
    <property type="protein sequence ID" value="PXX18886.1"/>
    <property type="molecule type" value="Genomic_DNA"/>
</dbReference>
<gene>
    <name evidence="1" type="ORF">EJ73_02589</name>
</gene>
<dbReference type="InterPro" id="IPR015943">
    <property type="entry name" value="WD40/YVTN_repeat-like_dom_sf"/>
</dbReference>
<dbReference type="SUPFAM" id="SSF50998">
    <property type="entry name" value="Quinoprotein alcohol dehydrogenase-like"/>
    <property type="match status" value="1"/>
</dbReference>
<evidence type="ECO:0000313" key="2">
    <source>
        <dbReference type="Proteomes" id="UP000248314"/>
    </source>
</evidence>
<dbReference type="Gene3D" id="2.130.10.10">
    <property type="entry name" value="YVTN repeat-like/Quinoprotein amine dehydrogenase"/>
    <property type="match status" value="1"/>
</dbReference>
<name>A0A318I5J1_9BACT</name>
<protein>
    <submittedName>
        <fullName evidence="1">Uncharacterized protein</fullName>
    </submittedName>
</protein>
<proteinExistence type="predicted"/>
<organism evidence="1 2">
    <name type="scientific">Hoylesella shahii DSM 15611 = JCM 12083</name>
    <dbReference type="NCBI Taxonomy" id="1122991"/>
    <lineage>
        <taxon>Bacteria</taxon>
        <taxon>Pseudomonadati</taxon>
        <taxon>Bacteroidota</taxon>
        <taxon>Bacteroidia</taxon>
        <taxon>Bacteroidales</taxon>
        <taxon>Prevotellaceae</taxon>
        <taxon>Hoylesella</taxon>
    </lineage>
</organism>
<dbReference type="InterPro" id="IPR011047">
    <property type="entry name" value="Quinoprotein_ADH-like_sf"/>
</dbReference>
<dbReference type="RefSeq" id="WP_025817336.1">
    <property type="nucleotide sequence ID" value="NZ_QJJX01000048.1"/>
</dbReference>
<accession>A0A318I5J1</accession>
<evidence type="ECO:0000313" key="1">
    <source>
        <dbReference type="EMBL" id="PXX18886.1"/>
    </source>
</evidence>
<dbReference type="STRING" id="1122991.GCA_000613445_00484"/>
<dbReference type="AlphaFoldDB" id="A0A318I5J1"/>
<comment type="caution">
    <text evidence="1">The sequence shown here is derived from an EMBL/GenBank/DDBJ whole genome shotgun (WGS) entry which is preliminary data.</text>
</comment>
<keyword evidence="2" id="KW-1185">Reference proteome</keyword>
<sequence length="359" mass="41923">MYIKKIKIENVIQFVVDDNNLYYRDADHCFFVNNKKIMNYADDIKLINHSYISFFNRDYTKTIIYNLNTLQLKEISKNISITDNRIAENEFLSYKFSDDYMSFQLVTYNILEDKVCTETNLFNTYSSFYFDKKIISEGNNSIKLITLSGRELWQFPLSSLGGTEYEPGKTDKIDKILGIAHGNIWFYTDFGRLVALDLETGDVVKKISGNPSDKNSTYEMTLGLGDCFFRPSDKNIVSVSGFDFQIIDTEQLAVTEQYDFREADPMGIGTYRSVYSPMLQGDYFTFLGIKEEDFGYIRRIGIFDYKACKLVWEYEVISEEEFDETRNQLVPPQPLYMSGNKLYIKDIKDNLHIFERVDI</sequence>
<reference evidence="1 2" key="1">
    <citation type="submission" date="2018-05" db="EMBL/GenBank/DDBJ databases">
        <title>Genomic Encyclopedia of Type Strains, Phase I: the one thousand microbial genomes (KMG-I) project.</title>
        <authorList>
            <person name="Kyrpides N."/>
        </authorList>
    </citation>
    <scope>NUCLEOTIDE SEQUENCE [LARGE SCALE GENOMIC DNA]</scope>
    <source>
        <strain evidence="1 2">DSM 15611</strain>
    </source>
</reference>
<dbReference type="Proteomes" id="UP000248314">
    <property type="component" value="Unassembled WGS sequence"/>
</dbReference>